<dbReference type="Gene3D" id="3.30.1310.10">
    <property type="entry name" value="Nucleoid-associated protein YbaB-like domain"/>
    <property type="match status" value="1"/>
</dbReference>
<dbReference type="Pfam" id="PF02575">
    <property type="entry name" value="YbaB_DNA_bd"/>
    <property type="match status" value="1"/>
</dbReference>
<protein>
    <recommendedName>
        <fullName evidence="3">YbaB/EbfC family DNA-binding protein</fullName>
    </recommendedName>
</protein>
<comment type="caution">
    <text evidence="1">The sequence shown here is derived from an EMBL/GenBank/DDBJ whole genome shotgun (WGS) entry which is preliminary data.</text>
</comment>
<dbReference type="InterPro" id="IPR004401">
    <property type="entry name" value="YbaB/EbfC"/>
</dbReference>
<organism evidence="1 2">
    <name type="scientific">Streptosporangium longisporum</name>
    <dbReference type="NCBI Taxonomy" id="46187"/>
    <lineage>
        <taxon>Bacteria</taxon>
        <taxon>Bacillati</taxon>
        <taxon>Actinomycetota</taxon>
        <taxon>Actinomycetes</taxon>
        <taxon>Streptosporangiales</taxon>
        <taxon>Streptosporangiaceae</taxon>
        <taxon>Streptosporangium</taxon>
    </lineage>
</organism>
<proteinExistence type="predicted"/>
<sequence>MTSPADPFAVTGDQELGRLFHGFQQDLEALEGLRDRIDSVRGRGEAADGRVVVNVTQAGTLVGLTIDPRAMRLGSDRLAAAIIEAAARAARDAEQEAGDLVAPFVAGTLLDGDRTDEARRR</sequence>
<dbReference type="SUPFAM" id="SSF82607">
    <property type="entry name" value="YbaB-like"/>
    <property type="match status" value="1"/>
</dbReference>
<dbReference type="Proteomes" id="UP001499930">
    <property type="component" value="Unassembled WGS sequence"/>
</dbReference>
<evidence type="ECO:0000313" key="2">
    <source>
        <dbReference type="Proteomes" id="UP001499930"/>
    </source>
</evidence>
<dbReference type="EMBL" id="BAAAWD010000015">
    <property type="protein sequence ID" value="GAA3025878.1"/>
    <property type="molecule type" value="Genomic_DNA"/>
</dbReference>
<gene>
    <name evidence="1" type="ORF">GCM10017559_59560</name>
</gene>
<name>A0ABP6L145_9ACTN</name>
<reference evidence="2" key="1">
    <citation type="journal article" date="2019" name="Int. J. Syst. Evol. Microbiol.">
        <title>The Global Catalogue of Microorganisms (GCM) 10K type strain sequencing project: providing services to taxonomists for standard genome sequencing and annotation.</title>
        <authorList>
            <consortium name="The Broad Institute Genomics Platform"/>
            <consortium name="The Broad Institute Genome Sequencing Center for Infectious Disease"/>
            <person name="Wu L."/>
            <person name="Ma J."/>
        </authorList>
    </citation>
    <scope>NUCLEOTIDE SEQUENCE [LARGE SCALE GENOMIC DNA]</scope>
    <source>
        <strain evidence="2">JCM 3106</strain>
    </source>
</reference>
<accession>A0ABP6L145</accession>
<dbReference type="RefSeq" id="WP_344901293.1">
    <property type="nucleotide sequence ID" value="NZ_BAAAWD010000015.1"/>
</dbReference>
<dbReference type="InterPro" id="IPR036894">
    <property type="entry name" value="YbaB-like_sf"/>
</dbReference>
<evidence type="ECO:0008006" key="3">
    <source>
        <dbReference type="Google" id="ProtNLM"/>
    </source>
</evidence>
<evidence type="ECO:0000313" key="1">
    <source>
        <dbReference type="EMBL" id="GAA3025878.1"/>
    </source>
</evidence>
<keyword evidence="2" id="KW-1185">Reference proteome</keyword>